<protein>
    <submittedName>
        <fullName evidence="6">Aminotriazole resistance protein</fullName>
    </submittedName>
</protein>
<feature type="transmembrane region" description="Helical" evidence="5">
    <location>
        <begin position="119"/>
        <end position="139"/>
    </location>
</feature>
<keyword evidence="2 5" id="KW-0812">Transmembrane</keyword>
<feature type="transmembrane region" description="Helical" evidence="5">
    <location>
        <begin position="87"/>
        <end position="107"/>
    </location>
</feature>
<evidence type="ECO:0000256" key="2">
    <source>
        <dbReference type="ARBA" id="ARBA00022692"/>
    </source>
</evidence>
<evidence type="ECO:0000256" key="5">
    <source>
        <dbReference type="SAM" id="Phobius"/>
    </source>
</evidence>
<sequence>MFSILTNSMPAGKRRNVGFACLGLSQPFGFSVGLVSGGLFQGSPLGWRFGYYLCAGITFILTAVNFFKLPADRPRGRFTLYKLRTEIDWTGILLSSSCLGIISYVIITGDLSKMKRAENIVLLCTAAIEIPLFLGWINWREKTGKSALISNSLWKNTGFTTICAMIFLSWAVVNGIETLMSLFFQEVQELSPIQAAIRFLPNVLIGVILNLGTGLMVHRLKANHLVLVTTILSAGSPLLMAIIGPRWSWWYCAFWAMLLCPLSADGKYCPPLFPFITTSVNIIVVIFTVANLIIADVFTPETQGLAGAVFNTVAQFGTSVGLAVFAIISANVTQRSSYENKSSPDALMIGYRAVFWTCFGLMVLASGIGALGLRKVGKVGLKRD</sequence>
<dbReference type="Pfam" id="PF07690">
    <property type="entry name" value="MFS_1"/>
    <property type="match status" value="1"/>
</dbReference>
<dbReference type="Proteomes" id="UP000018001">
    <property type="component" value="Unassembled WGS sequence"/>
</dbReference>
<evidence type="ECO:0000256" key="4">
    <source>
        <dbReference type="ARBA" id="ARBA00023136"/>
    </source>
</evidence>
<organism evidence="6 7">
    <name type="scientific">Byssochlamys spectabilis (strain No. 5 / NBRC 109023)</name>
    <name type="common">Paecilomyces variotii</name>
    <dbReference type="NCBI Taxonomy" id="1356009"/>
    <lineage>
        <taxon>Eukaryota</taxon>
        <taxon>Fungi</taxon>
        <taxon>Dikarya</taxon>
        <taxon>Ascomycota</taxon>
        <taxon>Pezizomycotina</taxon>
        <taxon>Eurotiomycetes</taxon>
        <taxon>Eurotiomycetidae</taxon>
        <taxon>Eurotiales</taxon>
        <taxon>Thermoascaceae</taxon>
        <taxon>Paecilomyces</taxon>
    </lineage>
</organism>
<feature type="transmembrane region" description="Helical" evidence="5">
    <location>
        <begin position="49"/>
        <end position="67"/>
    </location>
</feature>
<proteinExistence type="predicted"/>
<dbReference type="InterPro" id="IPR011701">
    <property type="entry name" value="MFS"/>
</dbReference>
<evidence type="ECO:0000256" key="3">
    <source>
        <dbReference type="ARBA" id="ARBA00022989"/>
    </source>
</evidence>
<keyword evidence="3 5" id="KW-1133">Transmembrane helix</keyword>
<dbReference type="SUPFAM" id="SSF103473">
    <property type="entry name" value="MFS general substrate transporter"/>
    <property type="match status" value="1"/>
</dbReference>
<dbReference type="PANTHER" id="PTHR42718:SF27">
    <property type="entry name" value="TRANSPORTER, PUTATIVE-RELATED"/>
    <property type="match status" value="1"/>
</dbReference>
<dbReference type="HOGENOM" id="CLU_000960_27_5_1"/>
<feature type="transmembrane region" description="Helical" evidence="5">
    <location>
        <begin position="196"/>
        <end position="217"/>
    </location>
</feature>
<dbReference type="AlphaFoldDB" id="V5GBB5"/>
<feature type="transmembrane region" description="Helical" evidence="5">
    <location>
        <begin position="272"/>
        <end position="294"/>
    </location>
</feature>
<evidence type="ECO:0000313" key="7">
    <source>
        <dbReference type="Proteomes" id="UP000018001"/>
    </source>
</evidence>
<feature type="transmembrane region" description="Helical" evidence="5">
    <location>
        <begin position="353"/>
        <end position="373"/>
    </location>
</feature>
<dbReference type="PANTHER" id="PTHR42718">
    <property type="entry name" value="MAJOR FACILITATOR SUPERFAMILY MULTIDRUG TRANSPORTER MFSC"/>
    <property type="match status" value="1"/>
</dbReference>
<dbReference type="InterPro" id="IPR036259">
    <property type="entry name" value="MFS_trans_sf"/>
</dbReference>
<dbReference type="eggNOG" id="KOG0254">
    <property type="taxonomic scope" value="Eukaryota"/>
</dbReference>
<accession>V5GBB5</accession>
<dbReference type="Gene3D" id="1.20.1250.20">
    <property type="entry name" value="MFS general substrate transporter like domains"/>
    <property type="match status" value="1"/>
</dbReference>
<evidence type="ECO:0000313" key="6">
    <source>
        <dbReference type="EMBL" id="GAD98212.1"/>
    </source>
</evidence>
<feature type="transmembrane region" description="Helical" evidence="5">
    <location>
        <begin position="224"/>
        <end position="242"/>
    </location>
</feature>
<reference evidence="7" key="1">
    <citation type="journal article" date="2014" name="Genome Announc.">
        <title>Draft genome sequence of the formaldehyde-resistant fungus Byssochlamys spectabilis No. 5 (anamorph Paecilomyces variotii No. 5) (NBRC109023).</title>
        <authorList>
            <person name="Oka T."/>
            <person name="Ekino K."/>
            <person name="Fukuda K."/>
            <person name="Nomura Y."/>
        </authorList>
    </citation>
    <scope>NUCLEOTIDE SEQUENCE [LARGE SCALE GENOMIC DNA]</scope>
    <source>
        <strain evidence="7">No. 5 / NBRC 109023</strain>
    </source>
</reference>
<dbReference type="OrthoDB" id="2130629at2759"/>
<dbReference type="InParanoid" id="V5GBB5"/>
<keyword evidence="7" id="KW-1185">Reference proteome</keyword>
<dbReference type="EMBL" id="BAUL01000235">
    <property type="protein sequence ID" value="GAD98212.1"/>
    <property type="molecule type" value="Genomic_DNA"/>
</dbReference>
<comment type="caution">
    <text evidence="6">The sequence shown here is derived from an EMBL/GenBank/DDBJ whole genome shotgun (WGS) entry which is preliminary data.</text>
</comment>
<name>V5GBB5_BYSSN</name>
<gene>
    <name evidence="6" type="ORF">PVAR5_6903</name>
</gene>
<keyword evidence="4 5" id="KW-0472">Membrane</keyword>
<evidence type="ECO:0000256" key="1">
    <source>
        <dbReference type="ARBA" id="ARBA00004141"/>
    </source>
</evidence>
<feature type="transmembrane region" description="Helical" evidence="5">
    <location>
        <begin position="314"/>
        <end position="332"/>
    </location>
</feature>
<dbReference type="GO" id="GO:0016020">
    <property type="term" value="C:membrane"/>
    <property type="evidence" value="ECO:0007669"/>
    <property type="project" value="UniProtKB-SubCell"/>
</dbReference>
<dbReference type="GO" id="GO:0022857">
    <property type="term" value="F:transmembrane transporter activity"/>
    <property type="evidence" value="ECO:0007669"/>
    <property type="project" value="InterPro"/>
</dbReference>
<feature type="transmembrane region" description="Helical" evidence="5">
    <location>
        <begin position="159"/>
        <end position="184"/>
    </location>
</feature>
<comment type="subcellular location">
    <subcellularLocation>
        <location evidence="1">Membrane</location>
        <topology evidence="1">Multi-pass membrane protein</topology>
    </subcellularLocation>
</comment>